<dbReference type="GO" id="GO:0008667">
    <property type="term" value="F:2,3-dihydro-2,3-dihydroxybenzoate dehydrogenase activity"/>
    <property type="evidence" value="ECO:0007669"/>
    <property type="project" value="UniProtKB-UniRule"/>
</dbReference>
<dbReference type="InterPro" id="IPR036291">
    <property type="entry name" value="NAD(P)-bd_dom_sf"/>
</dbReference>
<dbReference type="SUPFAM" id="SSF51735">
    <property type="entry name" value="NAD(P)-binding Rossmann-fold domains"/>
    <property type="match status" value="1"/>
</dbReference>
<evidence type="ECO:0000256" key="6">
    <source>
        <dbReference type="ARBA" id="ARBA00066334"/>
    </source>
</evidence>
<evidence type="ECO:0000256" key="5">
    <source>
        <dbReference type="ARBA" id="ARBA00052874"/>
    </source>
</evidence>
<evidence type="ECO:0000256" key="8">
    <source>
        <dbReference type="NCBIfam" id="TIGR04316"/>
    </source>
</evidence>
<sequence length="256" mass="26655">MTDHTTAQAFLGQTVWVTGVNQGIGLAVAETFTAQGAEVIGFDLRHDETVERPFRRLALDVTDAEAVARTCEELFAAGTGIDALVNVAGILRLGALETLGLDDWQQSFAVNAAGPFHLMRAVVPVLKRQGKGCIVSVSSNAAHVPRARMAVYGASKAALTSLTMTAGLELAPFGIRCNVVSPGSTDTPMLRGMWSDADGAARTIAGNHAQHRIGIPLGKLATPQDIANTVVFLASPAAGHITMMDVLVDGGATLGK</sequence>
<dbReference type="PRINTS" id="PR00080">
    <property type="entry name" value="SDRFAMILY"/>
</dbReference>
<keyword evidence="10" id="KW-1185">Reference proteome</keyword>
<evidence type="ECO:0000313" key="9">
    <source>
        <dbReference type="EMBL" id="RUQ67894.1"/>
    </source>
</evidence>
<dbReference type="AlphaFoldDB" id="A0A433J5N7"/>
<evidence type="ECO:0000256" key="2">
    <source>
        <dbReference type="ARBA" id="ARBA00006484"/>
    </source>
</evidence>
<evidence type="ECO:0000256" key="1">
    <source>
        <dbReference type="ARBA" id="ARBA00004924"/>
    </source>
</evidence>
<dbReference type="Proteomes" id="UP000280346">
    <property type="component" value="Unassembled WGS sequence"/>
</dbReference>
<evidence type="ECO:0000256" key="4">
    <source>
        <dbReference type="ARBA" id="ARBA00023027"/>
    </source>
</evidence>
<dbReference type="GO" id="GO:0019290">
    <property type="term" value="P:siderophore biosynthetic process"/>
    <property type="evidence" value="ECO:0007669"/>
    <property type="project" value="InterPro"/>
</dbReference>
<dbReference type="InterPro" id="IPR002347">
    <property type="entry name" value="SDR_fam"/>
</dbReference>
<dbReference type="PRINTS" id="PR01397">
    <property type="entry name" value="DHBDHDRGNASE"/>
</dbReference>
<dbReference type="EC" id="1.3.1.28" evidence="6 8"/>
<dbReference type="EMBL" id="RZIJ01000016">
    <property type="protein sequence ID" value="RUQ67894.1"/>
    <property type="molecule type" value="Genomic_DNA"/>
</dbReference>
<evidence type="ECO:0000313" key="10">
    <source>
        <dbReference type="Proteomes" id="UP000280346"/>
    </source>
</evidence>
<comment type="catalytic activity">
    <reaction evidence="5">
        <text>(2S,3S)-2,3-dihydroxy-2,3-dihydrobenzoate + NAD(+) = 2,3-dihydroxybenzoate + NADH + H(+)</text>
        <dbReference type="Rhea" id="RHEA:23824"/>
        <dbReference type="ChEBI" id="CHEBI:15378"/>
        <dbReference type="ChEBI" id="CHEBI:36654"/>
        <dbReference type="ChEBI" id="CHEBI:57540"/>
        <dbReference type="ChEBI" id="CHEBI:57945"/>
        <dbReference type="ChEBI" id="CHEBI:58764"/>
        <dbReference type="EC" id="1.3.1.28"/>
    </reaction>
</comment>
<organism evidence="9 10">
    <name type="scientific">Azospirillum doebereinerae</name>
    <dbReference type="NCBI Taxonomy" id="92933"/>
    <lineage>
        <taxon>Bacteria</taxon>
        <taxon>Pseudomonadati</taxon>
        <taxon>Pseudomonadota</taxon>
        <taxon>Alphaproteobacteria</taxon>
        <taxon>Rhodospirillales</taxon>
        <taxon>Azospirillaceae</taxon>
        <taxon>Azospirillum</taxon>
    </lineage>
</organism>
<keyword evidence="4" id="KW-0520">NAD</keyword>
<dbReference type="PROSITE" id="PS00061">
    <property type="entry name" value="ADH_SHORT"/>
    <property type="match status" value="1"/>
</dbReference>
<dbReference type="PANTHER" id="PTHR24321:SF13">
    <property type="entry name" value="2,3-DIHYDRO-2,3-DIHYDROXYBENZOATE DEHYDROGENASE"/>
    <property type="match status" value="1"/>
</dbReference>
<dbReference type="InterPro" id="IPR003560">
    <property type="entry name" value="DHB_DH"/>
</dbReference>
<dbReference type="NCBIfam" id="TIGR04316">
    <property type="entry name" value="dhbA_paeA"/>
    <property type="match status" value="1"/>
</dbReference>
<comment type="similarity">
    <text evidence="2">Belongs to the short-chain dehydrogenases/reductases (SDR) family.</text>
</comment>
<accession>A0A433J5N7</accession>
<dbReference type="InterPro" id="IPR020904">
    <property type="entry name" value="Sc_DH/Rdtase_CS"/>
</dbReference>
<dbReference type="Pfam" id="PF13561">
    <property type="entry name" value="adh_short_C2"/>
    <property type="match status" value="1"/>
</dbReference>
<reference evidence="9 10" key="1">
    <citation type="submission" date="2018-12" db="EMBL/GenBank/DDBJ databases">
        <authorList>
            <person name="Yang Y."/>
        </authorList>
    </citation>
    <scope>NUCLEOTIDE SEQUENCE [LARGE SCALE GENOMIC DNA]</scope>
    <source>
        <strain evidence="9 10">GSF71</strain>
    </source>
</reference>
<proteinExistence type="inferred from homology"/>
<dbReference type="PANTHER" id="PTHR24321">
    <property type="entry name" value="DEHYDROGENASES, SHORT CHAIN"/>
    <property type="match status" value="1"/>
</dbReference>
<dbReference type="Gene3D" id="3.40.50.720">
    <property type="entry name" value="NAD(P)-binding Rossmann-like Domain"/>
    <property type="match status" value="1"/>
</dbReference>
<comment type="caution">
    <text evidence="9">The sequence shown here is derived from an EMBL/GenBank/DDBJ whole genome shotgun (WGS) entry which is preliminary data.</text>
</comment>
<evidence type="ECO:0000256" key="3">
    <source>
        <dbReference type="ARBA" id="ARBA00023002"/>
    </source>
</evidence>
<dbReference type="OrthoDB" id="7255009at2"/>
<comment type="pathway">
    <text evidence="1">Siderophore biosynthesis.</text>
</comment>
<protein>
    <recommendedName>
        <fullName evidence="7 8">2,3-dihydro-2,3-dihydroxybenzoate dehydrogenase</fullName>
        <ecNumber evidence="6 8">1.3.1.28</ecNumber>
    </recommendedName>
</protein>
<evidence type="ECO:0000256" key="7">
    <source>
        <dbReference type="ARBA" id="ARBA00067530"/>
    </source>
</evidence>
<dbReference type="FunFam" id="3.40.50.720:FF:000160">
    <property type="entry name" value="2,3-dihydro-2,3-dihydroxybenzoate dehydrogenase"/>
    <property type="match status" value="1"/>
</dbReference>
<dbReference type="NCBIfam" id="NF006074">
    <property type="entry name" value="PRK08220.1"/>
    <property type="match status" value="1"/>
</dbReference>
<keyword evidence="3 9" id="KW-0560">Oxidoreductase</keyword>
<gene>
    <name evidence="9" type="primary">dhbA</name>
    <name evidence="9" type="ORF">EJ913_19295</name>
</gene>
<name>A0A433J5N7_9PROT</name>